<dbReference type="EMBL" id="MNBE01000130">
    <property type="protein sequence ID" value="OKP13362.1"/>
    <property type="molecule type" value="Genomic_DNA"/>
</dbReference>
<evidence type="ECO:0000259" key="22">
    <source>
        <dbReference type="PROSITE" id="PS50800"/>
    </source>
</evidence>
<comment type="subunit">
    <text evidence="17 19">Interacts with E2 UBC2, forming a complex with ubiquitin ligase activity.</text>
</comment>
<dbReference type="Pfam" id="PF13923">
    <property type="entry name" value="zf-C3HC4_2"/>
    <property type="match status" value="1"/>
</dbReference>
<evidence type="ECO:0000256" key="1">
    <source>
        <dbReference type="ARBA" id="ARBA00000900"/>
    </source>
</evidence>
<dbReference type="SMART" id="SM00513">
    <property type="entry name" value="SAP"/>
    <property type="match status" value="1"/>
</dbReference>
<dbReference type="PROSITE" id="PS00518">
    <property type="entry name" value="ZF_RING_1"/>
    <property type="match status" value="1"/>
</dbReference>
<dbReference type="Pfam" id="PF02037">
    <property type="entry name" value="SAP"/>
    <property type="match status" value="1"/>
</dbReference>
<dbReference type="SUPFAM" id="SSF57850">
    <property type="entry name" value="RING/U-box"/>
    <property type="match status" value="1"/>
</dbReference>
<evidence type="ECO:0000256" key="12">
    <source>
        <dbReference type="ARBA" id="ARBA00022833"/>
    </source>
</evidence>
<feature type="domain" description="RING-type" evidence="21">
    <location>
        <begin position="30"/>
        <end position="68"/>
    </location>
</feature>
<dbReference type="InterPro" id="IPR017907">
    <property type="entry name" value="Znf_RING_CS"/>
</dbReference>
<evidence type="ECO:0000256" key="9">
    <source>
        <dbReference type="ARBA" id="ARBA00022763"/>
    </source>
</evidence>
<evidence type="ECO:0000256" key="19">
    <source>
        <dbReference type="RuleBase" id="RU368093"/>
    </source>
</evidence>
<evidence type="ECO:0000256" key="7">
    <source>
        <dbReference type="ARBA" id="ARBA00022679"/>
    </source>
</evidence>
<evidence type="ECO:0000256" key="20">
    <source>
        <dbReference type="SAM" id="MobiDB-lite"/>
    </source>
</evidence>
<evidence type="ECO:0000256" key="18">
    <source>
        <dbReference type="PROSITE-ProRule" id="PRU00175"/>
    </source>
</evidence>
<evidence type="ECO:0000256" key="11">
    <source>
        <dbReference type="ARBA" id="ARBA00022786"/>
    </source>
</evidence>
<keyword evidence="11 19" id="KW-0833">Ubl conjugation pathway</keyword>
<evidence type="ECO:0000256" key="15">
    <source>
        <dbReference type="ARBA" id="ARBA00023242"/>
    </source>
</evidence>
<dbReference type="Proteomes" id="UP000186955">
    <property type="component" value="Unassembled WGS sequence"/>
</dbReference>
<dbReference type="InterPro" id="IPR004580">
    <property type="entry name" value="Rad18_fungi"/>
</dbReference>
<keyword evidence="10 18" id="KW-0863">Zinc-finger</keyword>
<evidence type="ECO:0000256" key="6">
    <source>
        <dbReference type="ARBA" id="ARBA00015551"/>
    </source>
</evidence>
<dbReference type="EC" id="2.3.2.27" evidence="5 19"/>
<dbReference type="GO" id="GO:0008270">
    <property type="term" value="F:zinc ion binding"/>
    <property type="evidence" value="ECO:0007669"/>
    <property type="project" value="UniProtKB-KW"/>
</dbReference>
<evidence type="ECO:0000256" key="2">
    <source>
        <dbReference type="ARBA" id="ARBA00004123"/>
    </source>
</evidence>
<dbReference type="GO" id="GO:0061630">
    <property type="term" value="F:ubiquitin protein ligase activity"/>
    <property type="evidence" value="ECO:0007669"/>
    <property type="project" value="UniProtKB-UniRule"/>
</dbReference>
<dbReference type="InterPro" id="IPR003034">
    <property type="entry name" value="SAP_dom"/>
</dbReference>
<dbReference type="UniPathway" id="UPA00143"/>
<dbReference type="InterPro" id="IPR001841">
    <property type="entry name" value="Znf_RING"/>
</dbReference>
<dbReference type="Gene3D" id="3.30.40.10">
    <property type="entry name" value="Zinc/RING finger domain, C3HC4 (zinc finger)"/>
    <property type="match status" value="1"/>
</dbReference>
<dbReference type="GO" id="GO:0006513">
    <property type="term" value="P:protein monoubiquitination"/>
    <property type="evidence" value="ECO:0007669"/>
    <property type="project" value="InterPro"/>
</dbReference>
<evidence type="ECO:0000256" key="3">
    <source>
        <dbReference type="ARBA" id="ARBA00004906"/>
    </source>
</evidence>
<evidence type="ECO:0000256" key="14">
    <source>
        <dbReference type="ARBA" id="ARBA00023204"/>
    </source>
</evidence>
<keyword evidence="13 19" id="KW-0238">DNA-binding</keyword>
<keyword evidence="12 19" id="KW-0862">Zinc</keyword>
<evidence type="ECO:0000313" key="23">
    <source>
        <dbReference type="EMBL" id="OKP13362.1"/>
    </source>
</evidence>
<feature type="region of interest" description="Disordered" evidence="20">
    <location>
        <begin position="358"/>
        <end position="412"/>
    </location>
</feature>
<feature type="domain" description="SAP" evidence="22">
    <location>
        <begin position="252"/>
        <end position="286"/>
    </location>
</feature>
<evidence type="ECO:0000313" key="24">
    <source>
        <dbReference type="Proteomes" id="UP000186955"/>
    </source>
</evidence>
<dbReference type="NCBIfam" id="TIGR00599">
    <property type="entry name" value="rad18"/>
    <property type="match status" value="1"/>
</dbReference>
<dbReference type="PROSITE" id="PS50800">
    <property type="entry name" value="SAP"/>
    <property type="match status" value="1"/>
</dbReference>
<evidence type="ECO:0000256" key="5">
    <source>
        <dbReference type="ARBA" id="ARBA00012483"/>
    </source>
</evidence>
<comment type="caution">
    <text evidence="23">The sequence shown here is derived from an EMBL/GenBank/DDBJ whole genome shotgun (WGS) entry which is preliminary data.</text>
</comment>
<protein>
    <recommendedName>
        <fullName evidence="6 19">Postreplication repair E3 ubiquitin-protein ligase RAD18</fullName>
        <ecNumber evidence="5 19">2.3.2.27</ecNumber>
    </recommendedName>
    <alternativeName>
        <fullName evidence="19">RING-type E3 ubiquitin transferase RAD18</fullName>
    </alternativeName>
</protein>
<comment type="pathway">
    <text evidence="3 19">Protein modification; protein ubiquitination.</text>
</comment>
<evidence type="ECO:0000256" key="17">
    <source>
        <dbReference type="ARBA" id="ARBA00066140"/>
    </source>
</evidence>
<evidence type="ECO:0000256" key="4">
    <source>
        <dbReference type="ARBA" id="ARBA00009506"/>
    </source>
</evidence>
<dbReference type="GO" id="GO:0003697">
    <property type="term" value="F:single-stranded DNA binding"/>
    <property type="evidence" value="ECO:0007669"/>
    <property type="project" value="UniProtKB-UniRule"/>
</dbReference>
<keyword evidence="15 19" id="KW-0539">Nucleus</keyword>
<comment type="subcellular location">
    <subcellularLocation>
        <location evidence="2 19">Nucleus</location>
    </subcellularLocation>
</comment>
<dbReference type="GO" id="GO:0005634">
    <property type="term" value="C:nucleus"/>
    <property type="evidence" value="ECO:0007669"/>
    <property type="project" value="UniProtKB-SubCell"/>
</dbReference>
<feature type="compositionally biased region" description="Polar residues" evidence="20">
    <location>
        <begin position="372"/>
        <end position="388"/>
    </location>
</feature>
<dbReference type="PROSITE" id="PS50089">
    <property type="entry name" value="ZF_RING_2"/>
    <property type="match status" value="1"/>
</dbReference>
<evidence type="ECO:0000256" key="10">
    <source>
        <dbReference type="ARBA" id="ARBA00022771"/>
    </source>
</evidence>
<accession>A0A1Q5ULL3</accession>
<dbReference type="STRING" id="1316194.A0A1Q5ULL3"/>
<gene>
    <name evidence="23" type="ORF">PENSUB_964</name>
</gene>
<dbReference type="AlphaFoldDB" id="A0A1Q5ULL3"/>
<evidence type="ECO:0000256" key="16">
    <source>
        <dbReference type="ARBA" id="ARBA00054102"/>
    </source>
</evidence>
<keyword evidence="24" id="KW-1185">Reference proteome</keyword>
<dbReference type="GO" id="GO:0006301">
    <property type="term" value="P:DNA damage tolerance"/>
    <property type="evidence" value="ECO:0007669"/>
    <property type="project" value="InterPro"/>
</dbReference>
<evidence type="ECO:0000256" key="8">
    <source>
        <dbReference type="ARBA" id="ARBA00022723"/>
    </source>
</evidence>
<feature type="compositionally biased region" description="Polar residues" evidence="20">
    <location>
        <begin position="126"/>
        <end position="142"/>
    </location>
</feature>
<evidence type="ECO:0000256" key="13">
    <source>
        <dbReference type="ARBA" id="ARBA00023125"/>
    </source>
</evidence>
<dbReference type="SMART" id="SM00184">
    <property type="entry name" value="RING"/>
    <property type="match status" value="1"/>
</dbReference>
<dbReference type="FunFam" id="3.30.40.10:FF:000172">
    <property type="entry name" value="E3 ubiquitin-protein ligase RAD18"/>
    <property type="match status" value="1"/>
</dbReference>
<sequence length="412" mass="46023">MEQSFDLPDSTDWLGTPLSLLAPLESSLRCQVCKDFFDTPVITSCSHTFCSLCIRRCLSTEGKCPTCRSGDQELKLRRNWLVQEILEAFKNARESALTLAKKEAARIAAGDNGAPETVPKKRKVSQVDNTEATDIVQGSPQRVRTRSRSQMAQAQAQTDGQDRSRPSSFQEVIEDSQDEDFIPGSALVTQDQLQDQLKIQFRQSNRHSGMLNPTAIRGFKSNSSYSRLLQVQSRQPPISPSKPLDRLPAMNYSLLKDIQLRKKFRDLGIPDWGPRQLLQRRHTEWMNLWNANCDSTFPKTKKDLLRELDIWERTQGGFAPTQSSLMPTNTVMAKDFDAAQWSVNHETDFKRLIANARKKSDDQVRSTIPGAAQSSVSNTAGVDNSAQPASGVERSAPIEINSDSPAPGDISR</sequence>
<keyword evidence="7 19" id="KW-0808">Transferase</keyword>
<name>A0A1Q5ULL3_9EURO</name>
<keyword evidence="8 19" id="KW-0479">Metal-binding</keyword>
<dbReference type="GO" id="GO:0097505">
    <property type="term" value="C:Rad6-Rad18 complex"/>
    <property type="evidence" value="ECO:0007669"/>
    <property type="project" value="TreeGrafter"/>
</dbReference>
<dbReference type="PANTHER" id="PTHR14134:SF2">
    <property type="entry name" value="E3 UBIQUITIN-PROTEIN LIGASE RAD18"/>
    <property type="match status" value="1"/>
</dbReference>
<keyword evidence="9 19" id="KW-0227">DNA damage</keyword>
<comment type="function">
    <text evidence="16 19">E3 RING-finger protein, member of the UBC2/RAD6 epistasis group. Associates to the E2 ubiquitin conjugating enzyme UBC2/RAD6 to form the UBC2-RAD18 ubiquitin ligase complex involved in postreplicative repair (PRR) of damaged DNA.</text>
</comment>
<comment type="similarity">
    <text evidence="4 19">Belongs to the RAD18 family.</text>
</comment>
<reference evidence="23 24" key="1">
    <citation type="submission" date="2016-10" db="EMBL/GenBank/DDBJ databases">
        <title>Genome sequence of the ascomycete fungus Penicillium subrubescens.</title>
        <authorList>
            <person name="De Vries R.P."/>
            <person name="Peng M."/>
            <person name="Dilokpimol A."/>
            <person name="Hilden K."/>
            <person name="Makela M.R."/>
            <person name="Grigoriev I."/>
            <person name="Riley R."/>
            <person name="Granchi Z."/>
        </authorList>
    </citation>
    <scope>NUCLEOTIDE SEQUENCE [LARGE SCALE GENOMIC DNA]</scope>
    <source>
        <strain evidence="23 24">CBS 132785</strain>
    </source>
</reference>
<dbReference type="InterPro" id="IPR039577">
    <property type="entry name" value="Rad18"/>
</dbReference>
<organism evidence="23 24">
    <name type="scientific">Penicillium subrubescens</name>
    <dbReference type="NCBI Taxonomy" id="1316194"/>
    <lineage>
        <taxon>Eukaryota</taxon>
        <taxon>Fungi</taxon>
        <taxon>Dikarya</taxon>
        <taxon>Ascomycota</taxon>
        <taxon>Pezizomycotina</taxon>
        <taxon>Eurotiomycetes</taxon>
        <taxon>Eurotiomycetidae</taxon>
        <taxon>Eurotiales</taxon>
        <taxon>Aspergillaceae</taxon>
        <taxon>Penicillium</taxon>
    </lineage>
</organism>
<dbReference type="InterPro" id="IPR013083">
    <property type="entry name" value="Znf_RING/FYVE/PHD"/>
</dbReference>
<feature type="region of interest" description="Disordered" evidence="20">
    <location>
        <begin position="110"/>
        <end position="170"/>
    </location>
</feature>
<dbReference type="PANTHER" id="PTHR14134">
    <property type="entry name" value="E3 UBIQUITIN-PROTEIN LIGASE RAD18"/>
    <property type="match status" value="1"/>
</dbReference>
<keyword evidence="14 19" id="KW-0234">DNA repair</keyword>
<proteinExistence type="inferred from homology"/>
<comment type="catalytic activity">
    <reaction evidence="1 19">
        <text>S-ubiquitinyl-[E2 ubiquitin-conjugating enzyme]-L-cysteine + [acceptor protein]-L-lysine = [E2 ubiquitin-conjugating enzyme]-L-cysteine + N(6)-ubiquitinyl-[acceptor protein]-L-lysine.</text>
        <dbReference type="EC" id="2.3.2.27"/>
    </reaction>
</comment>
<evidence type="ECO:0000259" key="21">
    <source>
        <dbReference type="PROSITE" id="PS50089"/>
    </source>
</evidence>
<dbReference type="GO" id="GO:0006281">
    <property type="term" value="P:DNA repair"/>
    <property type="evidence" value="ECO:0007669"/>
    <property type="project" value="UniProtKB-KW"/>
</dbReference>